<dbReference type="Proteomes" id="UP001589797">
    <property type="component" value="Unassembled WGS sequence"/>
</dbReference>
<protein>
    <submittedName>
        <fullName evidence="1">6-bladed beta-propeller</fullName>
    </submittedName>
</protein>
<organism evidence="1 2">
    <name type="scientific">Fontibacter flavus</name>
    <dbReference type="NCBI Taxonomy" id="654838"/>
    <lineage>
        <taxon>Bacteria</taxon>
        <taxon>Pseudomonadati</taxon>
        <taxon>Bacteroidota</taxon>
        <taxon>Cytophagia</taxon>
        <taxon>Cytophagales</taxon>
        <taxon>Cyclobacteriaceae</taxon>
        <taxon>Fontibacter</taxon>
    </lineage>
</organism>
<proteinExistence type="predicted"/>
<keyword evidence="2" id="KW-1185">Reference proteome</keyword>
<dbReference type="RefSeq" id="WP_382387529.1">
    <property type="nucleotide sequence ID" value="NZ_JBHLWI010000028.1"/>
</dbReference>
<comment type="caution">
    <text evidence="1">The sequence shown here is derived from an EMBL/GenBank/DDBJ whole genome shotgun (WGS) entry which is preliminary data.</text>
</comment>
<dbReference type="EMBL" id="JBHLWI010000028">
    <property type="protein sequence ID" value="MFC0263065.1"/>
    <property type="molecule type" value="Genomic_DNA"/>
</dbReference>
<sequence length="391" mass="45905">MYKYIYLVILATIFFSCSEEETEKNNKILTIDLKNGHEGKLSDIFNSIEYTLLDAGDNEVLAMPANLRIKDSLIFVRDSRLSNIMIFKMDGSLYSVIRAHLNPGPGEFLQSEDFQLGADWIKVRDYPQNKSFTYDFKGNLLDEIREGEELYYYFYETKDWKLAYMGHSNGPDSKLFLRKDKLNEELLFQYSFPNEFSHINIGSKNGFMQDVSDSSVFFAIPYSYEIIRFDEKGVVDMVIELDIKNGGITKEQRNLWVLERNLRQMAKEGKLVTHTDTFFPMWNHFFVHLRQESPNRAINHFIVFNKDFEMMYQGYDLENDMDGMRLDGVPWSYHENSIILMINSNQFYNAYIESFGGKSVKQVKGSVHDFFQKNMGRLKEDQYVMVSLNMK</sequence>
<accession>A0ABV6FT59</accession>
<name>A0ABV6FT59_9BACT</name>
<dbReference type="PROSITE" id="PS51257">
    <property type="entry name" value="PROKAR_LIPOPROTEIN"/>
    <property type="match status" value="1"/>
</dbReference>
<evidence type="ECO:0000313" key="2">
    <source>
        <dbReference type="Proteomes" id="UP001589797"/>
    </source>
</evidence>
<gene>
    <name evidence="1" type="ORF">ACFFIP_10265</name>
</gene>
<reference evidence="1 2" key="1">
    <citation type="submission" date="2024-09" db="EMBL/GenBank/DDBJ databases">
        <authorList>
            <person name="Sun Q."/>
            <person name="Mori K."/>
        </authorList>
    </citation>
    <scope>NUCLEOTIDE SEQUENCE [LARGE SCALE GENOMIC DNA]</scope>
    <source>
        <strain evidence="1 2">CCM 7650</strain>
    </source>
</reference>
<evidence type="ECO:0000313" key="1">
    <source>
        <dbReference type="EMBL" id="MFC0263065.1"/>
    </source>
</evidence>
<dbReference type="Pfam" id="PF17170">
    <property type="entry name" value="DUF5128"/>
    <property type="match status" value="1"/>
</dbReference>